<dbReference type="RefSeq" id="WP_422865353.1">
    <property type="nucleotide sequence ID" value="NZ_JAMSKV010000017.1"/>
</dbReference>
<keyword evidence="2" id="KW-1185">Reference proteome</keyword>
<evidence type="ECO:0000313" key="1">
    <source>
        <dbReference type="EMBL" id="MCQ8279864.1"/>
    </source>
</evidence>
<evidence type="ECO:0000313" key="2">
    <source>
        <dbReference type="Proteomes" id="UP001524587"/>
    </source>
</evidence>
<gene>
    <name evidence="1" type="ORF">NFI95_15575</name>
</gene>
<sequence>MTETIIDSKGRAVEVRPLVGSKMSRFILACGPSYGEGLWSAMTMARASIASVDGVPAPPTPSTLEKVHLLWDAVDDEAAGAALDWLIARQKDTIADAKNSAAPQDSEAAPGS</sequence>
<protein>
    <recommendedName>
        <fullName evidence="3">Phage tail protein</fullName>
    </recommendedName>
</protein>
<evidence type="ECO:0008006" key="3">
    <source>
        <dbReference type="Google" id="ProtNLM"/>
    </source>
</evidence>
<comment type="caution">
    <text evidence="1">The sequence shown here is derived from an EMBL/GenBank/DDBJ whole genome shotgun (WGS) entry which is preliminary data.</text>
</comment>
<reference evidence="1 2" key="1">
    <citation type="submission" date="2022-06" db="EMBL/GenBank/DDBJ databases">
        <title>Endosaccharibacter gen. nov., sp. nov., endophytic bacteria isolated from sugarcane.</title>
        <authorList>
            <person name="Pitiwittayakul N."/>
            <person name="Yukphan P."/>
            <person name="Charoenyingcharoen P."/>
            <person name="Tanasupawat S."/>
        </authorList>
    </citation>
    <scope>NUCLEOTIDE SEQUENCE [LARGE SCALE GENOMIC DNA]</scope>
    <source>
        <strain evidence="1 2">KSS8</strain>
    </source>
</reference>
<organism evidence="1 2">
    <name type="scientific">Endosaccharibacter trunci</name>
    <dbReference type="NCBI Taxonomy" id="2812733"/>
    <lineage>
        <taxon>Bacteria</taxon>
        <taxon>Pseudomonadati</taxon>
        <taxon>Pseudomonadota</taxon>
        <taxon>Alphaproteobacteria</taxon>
        <taxon>Acetobacterales</taxon>
        <taxon>Acetobacteraceae</taxon>
        <taxon>Endosaccharibacter</taxon>
    </lineage>
</organism>
<name>A0ABT1WAE2_9PROT</name>
<accession>A0ABT1WAE2</accession>
<dbReference type="Proteomes" id="UP001524587">
    <property type="component" value="Unassembled WGS sequence"/>
</dbReference>
<proteinExistence type="predicted"/>
<dbReference type="EMBL" id="JAMSKV010000017">
    <property type="protein sequence ID" value="MCQ8279864.1"/>
    <property type="molecule type" value="Genomic_DNA"/>
</dbReference>